<feature type="transmembrane region" description="Helical" evidence="1">
    <location>
        <begin position="35"/>
        <end position="56"/>
    </location>
</feature>
<organism evidence="2 3">
    <name type="scientific">Flavobacterium arcticum</name>
    <dbReference type="NCBI Taxonomy" id="1784713"/>
    <lineage>
        <taxon>Bacteria</taxon>
        <taxon>Pseudomonadati</taxon>
        <taxon>Bacteroidota</taxon>
        <taxon>Flavobacteriia</taxon>
        <taxon>Flavobacteriales</taxon>
        <taxon>Flavobacteriaceae</taxon>
        <taxon>Flavobacterium</taxon>
    </lineage>
</organism>
<keyword evidence="1" id="KW-0472">Membrane</keyword>
<evidence type="ECO:0000313" key="2">
    <source>
        <dbReference type="EMBL" id="AXG73866.1"/>
    </source>
</evidence>
<keyword evidence="1" id="KW-0812">Transmembrane</keyword>
<dbReference type="KEGG" id="fat:DVK85_06275"/>
<dbReference type="EMBL" id="CP031188">
    <property type="protein sequence ID" value="AXG73866.1"/>
    <property type="molecule type" value="Genomic_DNA"/>
</dbReference>
<protein>
    <recommendedName>
        <fullName evidence="4">DUF2892 domain-containing protein</fullName>
    </recommendedName>
</protein>
<evidence type="ECO:0000256" key="1">
    <source>
        <dbReference type="SAM" id="Phobius"/>
    </source>
</evidence>
<dbReference type="AlphaFoldDB" id="A0A345HBA6"/>
<sequence length="73" mass="8088">MKNINIPRILRLVFGILIILQAIDVKEWLLAIPGVFLLLLAALNTGCGAGGCTVPYKRNRHSTIDRMGNKIMK</sequence>
<keyword evidence="3" id="KW-1185">Reference proteome</keyword>
<dbReference type="Proteomes" id="UP000253951">
    <property type="component" value="Chromosome"/>
</dbReference>
<dbReference type="RefSeq" id="WP_114677625.1">
    <property type="nucleotide sequence ID" value="NZ_CP031188.1"/>
</dbReference>
<name>A0A345HBA6_9FLAO</name>
<evidence type="ECO:0008006" key="4">
    <source>
        <dbReference type="Google" id="ProtNLM"/>
    </source>
</evidence>
<proteinExistence type="predicted"/>
<gene>
    <name evidence="2" type="ORF">DVK85_06275</name>
</gene>
<feature type="transmembrane region" description="Helical" evidence="1">
    <location>
        <begin position="12"/>
        <end position="29"/>
    </location>
</feature>
<evidence type="ECO:0000313" key="3">
    <source>
        <dbReference type="Proteomes" id="UP000253951"/>
    </source>
</evidence>
<reference evidence="2 3" key="1">
    <citation type="submission" date="2018-07" db="EMBL/GenBank/DDBJ databases">
        <title>Complete genome sequence of Flavobacterium arcticum type strain SM1502T.</title>
        <authorList>
            <person name="Li Y."/>
            <person name="Li D.-D."/>
        </authorList>
    </citation>
    <scope>NUCLEOTIDE SEQUENCE [LARGE SCALE GENOMIC DNA]</scope>
    <source>
        <strain evidence="2 3">SM1502</strain>
    </source>
</reference>
<dbReference type="OrthoDB" id="1049592at2"/>
<keyword evidence="1" id="KW-1133">Transmembrane helix</keyword>
<accession>A0A345HBA6</accession>